<keyword evidence="4" id="KW-1185">Reference proteome</keyword>
<feature type="compositionally biased region" description="Polar residues" evidence="2">
    <location>
        <begin position="515"/>
        <end position="530"/>
    </location>
</feature>
<dbReference type="PANTHER" id="PTHR37915">
    <property type="match status" value="1"/>
</dbReference>
<accession>A0A7J7IYM1</accession>
<organism evidence="3 4">
    <name type="scientific">Bugula neritina</name>
    <name type="common">Brown bryozoan</name>
    <name type="synonym">Sertularia neritina</name>
    <dbReference type="NCBI Taxonomy" id="10212"/>
    <lineage>
        <taxon>Eukaryota</taxon>
        <taxon>Metazoa</taxon>
        <taxon>Spiralia</taxon>
        <taxon>Lophotrochozoa</taxon>
        <taxon>Bryozoa</taxon>
        <taxon>Gymnolaemata</taxon>
        <taxon>Cheilostomatida</taxon>
        <taxon>Flustrina</taxon>
        <taxon>Buguloidea</taxon>
        <taxon>Bugulidae</taxon>
        <taxon>Bugula</taxon>
    </lineage>
</organism>
<sequence length="617" mass="68361">MFYLHSLSNIISENNEDDVPPSEAATHFPGEPLVTEYLKLYSSVLAFKDGLAKILLDKDMMSSSQVLSELESKHVDISRPIIPQIEELNQSCAQLLDDCGLVVSDALTAAFREDYNVSSVVSGVTSYVGGVRSRSGSYGMAPAPPTTSPSNKRKLSPGIKNTTPLSVARHTPADTASFSELQQTLRKLQEDFDVEVQNHQDDVNHNTAMVMELQDTVAELRRELAIVKEQAETRESAEQASDQESSIMFTRLDAERNAKNLKRAVNNNKLTEEQYNEAVDKMDEYVSLPARRLSELVRKFVHHKNMMRIEDIIKNREDLEETDVVMLEKMENLQNKRTQRWMNKMDALAEKRAELANELMLSLEDLEQESGIFMIKPMFSYRGAIFSNAKPFRSQKVKEGPATRMGVPVPSQPEEASSARSNPPAATDARWATLPRRAAGTWNLASSMPSADDADISTVNIPRILELDVNRMMYGQNQVSVKSTPLLSNDRLVNAANSSTRSYVTVNRPAASYTRPASSGVPVTSKSTGNLPDGALKRSESAEMSGRLHSMPPLPPIARTNTLAAPDTAERLDTGRDSSVNASRLAREFTDDSIHLLPTHVTRVITKSISSHSLVQE</sequence>
<evidence type="ECO:0000313" key="4">
    <source>
        <dbReference type="Proteomes" id="UP000593567"/>
    </source>
</evidence>
<dbReference type="OrthoDB" id="10037468at2759"/>
<evidence type="ECO:0000256" key="1">
    <source>
        <dbReference type="SAM" id="Coils"/>
    </source>
</evidence>
<reference evidence="3" key="1">
    <citation type="submission" date="2020-06" db="EMBL/GenBank/DDBJ databases">
        <title>Draft genome of Bugula neritina, a colonial animal packing powerful symbionts and potential medicines.</title>
        <authorList>
            <person name="Rayko M."/>
        </authorList>
    </citation>
    <scope>NUCLEOTIDE SEQUENCE [LARGE SCALE GENOMIC DNA]</scope>
    <source>
        <strain evidence="3">Kwan_BN1</strain>
    </source>
</reference>
<protein>
    <submittedName>
        <fullName evidence="3">Uncharacterized protein</fullName>
    </submittedName>
</protein>
<feature type="region of interest" description="Disordered" evidence="2">
    <location>
        <begin position="134"/>
        <end position="163"/>
    </location>
</feature>
<keyword evidence="1" id="KW-0175">Coiled coil</keyword>
<dbReference type="AlphaFoldDB" id="A0A7J7IYM1"/>
<feature type="coiled-coil region" evidence="1">
    <location>
        <begin position="210"/>
        <end position="237"/>
    </location>
</feature>
<feature type="region of interest" description="Disordered" evidence="2">
    <location>
        <begin position="511"/>
        <end position="556"/>
    </location>
</feature>
<evidence type="ECO:0000313" key="3">
    <source>
        <dbReference type="EMBL" id="KAF6018308.1"/>
    </source>
</evidence>
<name>A0A7J7IYM1_BUGNE</name>
<feature type="coiled-coil region" evidence="1">
    <location>
        <begin position="316"/>
        <end position="369"/>
    </location>
</feature>
<comment type="caution">
    <text evidence="3">The sequence shown here is derived from an EMBL/GenBank/DDBJ whole genome shotgun (WGS) entry which is preliminary data.</text>
</comment>
<feature type="region of interest" description="Disordered" evidence="2">
    <location>
        <begin position="393"/>
        <end position="433"/>
    </location>
</feature>
<dbReference type="Proteomes" id="UP000593567">
    <property type="component" value="Unassembled WGS sequence"/>
</dbReference>
<gene>
    <name evidence="3" type="ORF">EB796_023394</name>
</gene>
<dbReference type="EMBL" id="VXIV02003323">
    <property type="protein sequence ID" value="KAF6018308.1"/>
    <property type="molecule type" value="Genomic_DNA"/>
</dbReference>
<dbReference type="PANTHER" id="PTHR37915:SF3">
    <property type="match status" value="1"/>
</dbReference>
<evidence type="ECO:0000256" key="2">
    <source>
        <dbReference type="SAM" id="MobiDB-lite"/>
    </source>
</evidence>
<proteinExistence type="predicted"/>